<keyword evidence="1" id="KW-0694">RNA-binding</keyword>
<reference evidence="2" key="1">
    <citation type="submission" date="2017-04" db="EMBL/GenBank/DDBJ databases">
        <title>Complete Genome Sequences of Twelve Strains of a Stable Defined Moderately Diverse Mouse Microbiota 2 (sDMDMm2).</title>
        <authorList>
            <person name="Uchimura Y."/>
            <person name="Wyss M."/>
            <person name="Brugiroux S."/>
            <person name="Limenitakis J.P."/>
            <person name="Stecher B."/>
            <person name="McCoy K.D."/>
            <person name="Macpherson A.J."/>
        </authorList>
    </citation>
    <scope>NUCLEOTIDE SEQUENCE</scope>
    <source>
        <strain evidence="2">YL58</strain>
    </source>
</reference>
<evidence type="ECO:0000313" key="3">
    <source>
        <dbReference type="Proteomes" id="UP000092574"/>
    </source>
</evidence>
<name>A0A1C7IAQ6_9FIRM</name>
<dbReference type="AlphaFoldDB" id="A0A1C7IAQ6"/>
<keyword evidence="3" id="KW-1185">Reference proteome</keyword>
<dbReference type="EMBL" id="CP015405">
    <property type="protein sequence ID" value="ANU76760.2"/>
    <property type="molecule type" value="Genomic_DNA"/>
</dbReference>
<dbReference type="Pfam" id="PF06353">
    <property type="entry name" value="DUF1062"/>
    <property type="match status" value="1"/>
</dbReference>
<protein>
    <recommendedName>
        <fullName evidence="4">DUF1062 domain-containing protein</fullName>
    </recommendedName>
</protein>
<evidence type="ECO:0000256" key="1">
    <source>
        <dbReference type="PROSITE-ProRule" id="PRU00182"/>
    </source>
</evidence>
<evidence type="ECO:0008006" key="4">
    <source>
        <dbReference type="Google" id="ProtNLM"/>
    </source>
</evidence>
<evidence type="ECO:0000313" key="2">
    <source>
        <dbReference type="EMBL" id="ANU76760.2"/>
    </source>
</evidence>
<sequence>MHMSYLKGETWTLTPVSSYKIIRNCPKCGTKSLFQSTGNFRINANKKCVDIWLIYQCENCRSTYNLTVFERVSPKKLPGELYKKFQENNSGLALEIGTAKEIFEKNRAVVKEESISYIVTKEDTEIPVSLQALEGNCRIICIQNPNDLKIRADKFLAEQLSISRSKVKHLIADGLLQGSKKENLEKIHLANSLLILLKTVA</sequence>
<organism evidence="2 3">
    <name type="scientific">Blautia pseudococcoides</name>
    <dbReference type="NCBI Taxonomy" id="1796616"/>
    <lineage>
        <taxon>Bacteria</taxon>
        <taxon>Bacillati</taxon>
        <taxon>Bacillota</taxon>
        <taxon>Clostridia</taxon>
        <taxon>Lachnospirales</taxon>
        <taxon>Lachnospiraceae</taxon>
        <taxon>Blautia</taxon>
    </lineage>
</organism>
<gene>
    <name evidence="2" type="ORF">A4V09_13900</name>
</gene>
<dbReference type="PROSITE" id="PS50889">
    <property type="entry name" value="S4"/>
    <property type="match status" value="1"/>
</dbReference>
<dbReference type="GO" id="GO:0003723">
    <property type="term" value="F:RNA binding"/>
    <property type="evidence" value="ECO:0007669"/>
    <property type="project" value="UniProtKB-KW"/>
</dbReference>
<accession>A0A1C7IAQ6</accession>
<dbReference type="KEGG" id="byl:A4V09_13900"/>
<dbReference type="InterPro" id="IPR009412">
    <property type="entry name" value="DUF1062"/>
</dbReference>
<proteinExistence type="predicted"/>
<dbReference type="Proteomes" id="UP000092574">
    <property type="component" value="Chromosome"/>
</dbReference>
<dbReference type="STRING" id="1796616.A4V09_13900"/>